<protein>
    <submittedName>
        <fullName evidence="1">12494_t:CDS:1</fullName>
    </submittedName>
</protein>
<dbReference type="EMBL" id="CAJVQA010000902">
    <property type="protein sequence ID" value="CAG8495282.1"/>
    <property type="molecule type" value="Genomic_DNA"/>
</dbReference>
<proteinExistence type="predicted"/>
<dbReference type="Proteomes" id="UP000789759">
    <property type="component" value="Unassembled WGS sequence"/>
</dbReference>
<name>A0A9N8WN66_9GLOM</name>
<evidence type="ECO:0000313" key="2">
    <source>
        <dbReference type="Proteomes" id="UP000789759"/>
    </source>
</evidence>
<keyword evidence="2" id="KW-1185">Reference proteome</keyword>
<dbReference type="PANTHER" id="PTHR45786:SF74">
    <property type="entry name" value="ATP-DEPENDENT DNA HELICASE"/>
    <property type="match status" value="1"/>
</dbReference>
<evidence type="ECO:0000313" key="1">
    <source>
        <dbReference type="EMBL" id="CAG8495282.1"/>
    </source>
</evidence>
<comment type="caution">
    <text evidence="1">The sequence shown here is derived from an EMBL/GenBank/DDBJ whole genome shotgun (WGS) entry which is preliminary data.</text>
</comment>
<dbReference type="OrthoDB" id="1748060at2759"/>
<reference evidence="1" key="1">
    <citation type="submission" date="2021-06" db="EMBL/GenBank/DDBJ databases">
        <authorList>
            <person name="Kallberg Y."/>
            <person name="Tangrot J."/>
            <person name="Rosling A."/>
        </authorList>
    </citation>
    <scope>NUCLEOTIDE SEQUENCE</scope>
    <source>
        <strain evidence="1">FL966</strain>
    </source>
</reference>
<accession>A0A9N8WN66</accession>
<organism evidence="1 2">
    <name type="scientific">Cetraspora pellucida</name>
    <dbReference type="NCBI Taxonomy" id="1433469"/>
    <lineage>
        <taxon>Eukaryota</taxon>
        <taxon>Fungi</taxon>
        <taxon>Fungi incertae sedis</taxon>
        <taxon>Mucoromycota</taxon>
        <taxon>Glomeromycotina</taxon>
        <taxon>Glomeromycetes</taxon>
        <taxon>Diversisporales</taxon>
        <taxon>Gigasporaceae</taxon>
        <taxon>Cetraspora</taxon>
    </lineage>
</organism>
<dbReference type="PANTHER" id="PTHR45786">
    <property type="entry name" value="DNA BINDING PROTEIN-LIKE"/>
    <property type="match status" value="1"/>
</dbReference>
<sequence length="140" mass="16064">MPSLDPFILANLQQMLDELNPYYSRHYNTPNASEVTAIMIEDEQKVEPLQCDIVLHLCDSGLQKIFELHHTYQPLYYVLMFPRGEDSWYSYISINYGLFISSVYLSNNNEDIGDDNEENAVVNNAEEAVANTAEEMTSLD</sequence>
<gene>
    <name evidence="1" type="ORF">CPELLU_LOCUS2184</name>
</gene>
<dbReference type="AlphaFoldDB" id="A0A9N8WN66"/>